<protein>
    <submittedName>
        <fullName evidence="2">Uncharacterized protein</fullName>
    </submittedName>
</protein>
<dbReference type="Proteomes" id="UP000237923">
    <property type="component" value="Unassembled WGS sequence"/>
</dbReference>
<dbReference type="AlphaFoldDB" id="A0A2N9K839"/>
<sequence length="83" mass="8712">MGTIPYIFLNTSTSTVIVSLLYALRMAGIASVMMPLTTFAMGALPDKKGADGTTANNTLRQVASSVVVALLTSVVQKVINNNH</sequence>
<keyword evidence="4" id="KW-1185">Reference proteome</keyword>
<organism evidence="2 3">
    <name type="scientific">Leuconostoc suionicum</name>
    <dbReference type="NCBI Taxonomy" id="1511761"/>
    <lineage>
        <taxon>Bacteria</taxon>
        <taxon>Bacillati</taxon>
        <taxon>Bacillota</taxon>
        <taxon>Bacilli</taxon>
        <taxon>Lactobacillales</taxon>
        <taxon>Lactobacillaceae</taxon>
        <taxon>Leuconostoc</taxon>
    </lineage>
</organism>
<reference evidence="2 3" key="1">
    <citation type="submission" date="2018-02" db="EMBL/GenBank/DDBJ databases">
        <authorList>
            <person name="Cohen D.B."/>
            <person name="Kent A.D."/>
        </authorList>
    </citation>
    <scope>NUCLEOTIDE SEQUENCE [LARGE SCALE GENOMIC DNA]</scope>
    <source>
        <strain evidence="2 3">CECT 9216</strain>
    </source>
</reference>
<proteinExistence type="predicted"/>
<dbReference type="EMBL" id="OKQR01000001">
    <property type="protein sequence ID" value="SPD91519.1"/>
    <property type="molecule type" value="Genomic_DNA"/>
</dbReference>
<evidence type="ECO:0000313" key="3">
    <source>
        <dbReference type="Proteomes" id="UP000237923"/>
    </source>
</evidence>
<dbReference type="EMBL" id="OKQU01000001">
    <property type="protein sequence ID" value="SPE06744.1"/>
    <property type="molecule type" value="Genomic_DNA"/>
</dbReference>
<reference evidence="1 4" key="2">
    <citation type="submission" date="2018-02" db="EMBL/GenBank/DDBJ databases">
        <authorList>
            <person name="Rodrigo-Torres L."/>
            <person name="Arahal R. D."/>
            <person name="Lucena T."/>
        </authorList>
    </citation>
    <scope>NUCLEOTIDE SEQUENCE [LARGE SCALE GENOMIC DNA]</scope>
    <source>
        <strain evidence="1 4">CECT 8486</strain>
    </source>
</reference>
<dbReference type="Proteomes" id="UP000239237">
    <property type="component" value="Unassembled WGS sequence"/>
</dbReference>
<evidence type="ECO:0000313" key="1">
    <source>
        <dbReference type="EMBL" id="SPD91519.1"/>
    </source>
</evidence>
<gene>
    <name evidence="1" type="ORF">LES8486_00499</name>
    <name evidence="2" type="ORF">LES9216_00646</name>
</gene>
<name>A0A2N9K839_9LACO</name>
<evidence type="ECO:0000313" key="2">
    <source>
        <dbReference type="EMBL" id="SPE06744.1"/>
    </source>
</evidence>
<evidence type="ECO:0000313" key="4">
    <source>
        <dbReference type="Proteomes" id="UP000239237"/>
    </source>
</evidence>
<dbReference type="RefSeq" id="WP_105299614.1">
    <property type="nucleotide sequence ID" value="NZ_CAURUR010000002.1"/>
</dbReference>
<accession>A0A2N9K839</accession>